<organism evidence="2 3">
    <name type="scientific">Mycena metata</name>
    <dbReference type="NCBI Taxonomy" id="1033252"/>
    <lineage>
        <taxon>Eukaryota</taxon>
        <taxon>Fungi</taxon>
        <taxon>Dikarya</taxon>
        <taxon>Basidiomycota</taxon>
        <taxon>Agaricomycotina</taxon>
        <taxon>Agaricomycetes</taxon>
        <taxon>Agaricomycetidae</taxon>
        <taxon>Agaricales</taxon>
        <taxon>Marasmiineae</taxon>
        <taxon>Mycenaceae</taxon>
        <taxon>Mycena</taxon>
    </lineage>
</organism>
<dbReference type="Proteomes" id="UP001215598">
    <property type="component" value="Unassembled WGS sequence"/>
</dbReference>
<gene>
    <name evidence="2" type="ORF">B0H16DRAFT_1731863</name>
</gene>
<protein>
    <submittedName>
        <fullName evidence="2">Uncharacterized protein</fullName>
    </submittedName>
</protein>
<keyword evidence="3" id="KW-1185">Reference proteome</keyword>
<sequence>MPSSITGLWSEESRLAAIHSLQHATPPSPAHLTHNWHRLQAAPLPPIPRPALLASKIQFSDKEIAKFGSQKSNFSDNPLVELPGACRKTTGLFLGLGKDKDKERERDRQCIREAERGQPSASAAELLTPHESGAGGFDADELNSASCAWNARMHHARSSTLVSSAGRFALQSLGLIFYFFHPFHFGRYFRQLVLPPARVGTWCI</sequence>
<reference evidence="2" key="1">
    <citation type="submission" date="2023-03" db="EMBL/GenBank/DDBJ databases">
        <title>Massive genome expansion in bonnet fungi (Mycena s.s.) driven by repeated elements and novel gene families across ecological guilds.</title>
        <authorList>
            <consortium name="Lawrence Berkeley National Laboratory"/>
            <person name="Harder C.B."/>
            <person name="Miyauchi S."/>
            <person name="Viragh M."/>
            <person name="Kuo A."/>
            <person name="Thoen E."/>
            <person name="Andreopoulos B."/>
            <person name="Lu D."/>
            <person name="Skrede I."/>
            <person name="Drula E."/>
            <person name="Henrissat B."/>
            <person name="Morin E."/>
            <person name="Kohler A."/>
            <person name="Barry K."/>
            <person name="LaButti K."/>
            <person name="Morin E."/>
            <person name="Salamov A."/>
            <person name="Lipzen A."/>
            <person name="Mereny Z."/>
            <person name="Hegedus B."/>
            <person name="Baldrian P."/>
            <person name="Stursova M."/>
            <person name="Weitz H."/>
            <person name="Taylor A."/>
            <person name="Grigoriev I.V."/>
            <person name="Nagy L.G."/>
            <person name="Martin F."/>
            <person name="Kauserud H."/>
        </authorList>
    </citation>
    <scope>NUCLEOTIDE SEQUENCE</scope>
    <source>
        <strain evidence="2">CBHHK182m</strain>
    </source>
</reference>
<evidence type="ECO:0000313" key="3">
    <source>
        <dbReference type="Proteomes" id="UP001215598"/>
    </source>
</evidence>
<dbReference type="AlphaFoldDB" id="A0AAD7I3K6"/>
<feature type="region of interest" description="Disordered" evidence="1">
    <location>
        <begin position="97"/>
        <end position="124"/>
    </location>
</feature>
<name>A0AAD7I3K6_9AGAR</name>
<accession>A0AAD7I3K6</accession>
<feature type="compositionally biased region" description="Basic and acidic residues" evidence="1">
    <location>
        <begin position="97"/>
        <end position="116"/>
    </location>
</feature>
<dbReference type="EMBL" id="JARKIB010000133">
    <property type="protein sequence ID" value="KAJ7734259.1"/>
    <property type="molecule type" value="Genomic_DNA"/>
</dbReference>
<evidence type="ECO:0000313" key="2">
    <source>
        <dbReference type="EMBL" id="KAJ7734259.1"/>
    </source>
</evidence>
<evidence type="ECO:0000256" key="1">
    <source>
        <dbReference type="SAM" id="MobiDB-lite"/>
    </source>
</evidence>
<proteinExistence type="predicted"/>
<comment type="caution">
    <text evidence="2">The sequence shown here is derived from an EMBL/GenBank/DDBJ whole genome shotgun (WGS) entry which is preliminary data.</text>
</comment>